<sequence>MVMVFSLSNASTCADFMKLLCHLDNF</sequence>
<reference evidence="1" key="1">
    <citation type="submission" date="2014-11" db="EMBL/GenBank/DDBJ databases">
        <authorList>
            <person name="Amaro Gonzalez C."/>
        </authorList>
    </citation>
    <scope>NUCLEOTIDE SEQUENCE</scope>
</reference>
<accession>A0A0E9TQV4</accession>
<proteinExistence type="predicted"/>
<organism evidence="1">
    <name type="scientific">Anguilla anguilla</name>
    <name type="common">European freshwater eel</name>
    <name type="synonym">Muraena anguilla</name>
    <dbReference type="NCBI Taxonomy" id="7936"/>
    <lineage>
        <taxon>Eukaryota</taxon>
        <taxon>Metazoa</taxon>
        <taxon>Chordata</taxon>
        <taxon>Craniata</taxon>
        <taxon>Vertebrata</taxon>
        <taxon>Euteleostomi</taxon>
        <taxon>Actinopterygii</taxon>
        <taxon>Neopterygii</taxon>
        <taxon>Teleostei</taxon>
        <taxon>Anguilliformes</taxon>
        <taxon>Anguillidae</taxon>
        <taxon>Anguilla</taxon>
    </lineage>
</organism>
<name>A0A0E9TQV4_ANGAN</name>
<protein>
    <submittedName>
        <fullName evidence="1">Uncharacterized protein</fullName>
    </submittedName>
</protein>
<evidence type="ECO:0000313" key="1">
    <source>
        <dbReference type="EMBL" id="JAH55817.1"/>
    </source>
</evidence>
<dbReference type="EMBL" id="GBXM01052760">
    <property type="protein sequence ID" value="JAH55817.1"/>
    <property type="molecule type" value="Transcribed_RNA"/>
</dbReference>
<dbReference type="AlphaFoldDB" id="A0A0E9TQV4"/>
<reference evidence="1" key="2">
    <citation type="journal article" date="2015" name="Fish Shellfish Immunol.">
        <title>Early steps in the European eel (Anguilla anguilla)-Vibrio vulnificus interaction in the gills: Role of the RtxA13 toxin.</title>
        <authorList>
            <person name="Callol A."/>
            <person name="Pajuelo D."/>
            <person name="Ebbesson L."/>
            <person name="Teles M."/>
            <person name="MacKenzie S."/>
            <person name="Amaro C."/>
        </authorList>
    </citation>
    <scope>NUCLEOTIDE SEQUENCE</scope>
</reference>